<feature type="transmembrane region" description="Helical" evidence="9">
    <location>
        <begin position="195"/>
        <end position="213"/>
    </location>
</feature>
<dbReference type="CDD" id="cd15851">
    <property type="entry name" value="SNARE_Syntaxin6"/>
    <property type="match status" value="1"/>
</dbReference>
<dbReference type="PANTHER" id="PTHR19957:SF224">
    <property type="entry name" value="HL02043P"/>
    <property type="match status" value="1"/>
</dbReference>
<proteinExistence type="inferred from homology"/>
<evidence type="ECO:0000256" key="6">
    <source>
        <dbReference type="ARBA" id="ARBA00023054"/>
    </source>
</evidence>
<dbReference type="Proteomes" id="UP000094285">
    <property type="component" value="Unassembled WGS sequence"/>
</dbReference>
<reference evidence="12" key="1">
    <citation type="submission" date="2016-05" db="EMBL/GenBank/DDBJ databases">
        <title>Comparative genomics of biotechnologically important yeasts.</title>
        <authorList>
            <consortium name="DOE Joint Genome Institute"/>
            <person name="Riley R."/>
            <person name="Haridas S."/>
            <person name="Wolfe K.H."/>
            <person name="Lopes M.R."/>
            <person name="Hittinger C.T."/>
            <person name="Goker M."/>
            <person name="Salamov A."/>
            <person name="Wisecaver J."/>
            <person name="Long T.M."/>
            <person name="Aerts A.L."/>
            <person name="Barry K."/>
            <person name="Choi C."/>
            <person name="Clum A."/>
            <person name="Coughlan A.Y."/>
            <person name="Deshpande S."/>
            <person name="Douglass A.P."/>
            <person name="Hanson S.J."/>
            <person name="Klenk H.-P."/>
            <person name="Labutti K."/>
            <person name="Lapidus A."/>
            <person name="Lindquist E."/>
            <person name="Lipzen A."/>
            <person name="Meier-Kolthoff J.P."/>
            <person name="Ohm R.A."/>
            <person name="Otillar R.P."/>
            <person name="Pangilinan J."/>
            <person name="Peng Y."/>
            <person name="Rokas A."/>
            <person name="Rosa C.A."/>
            <person name="Scheuner C."/>
            <person name="Sibirny A.A."/>
            <person name="Slot J.C."/>
            <person name="Stielow J.B."/>
            <person name="Sun H."/>
            <person name="Kurtzman C.P."/>
            <person name="Blackwell M."/>
            <person name="Grigoriev I.V."/>
            <person name="Jeffries T.W."/>
        </authorList>
    </citation>
    <scope>NUCLEOTIDE SEQUENCE [LARGE SCALE GENOMIC DNA]</scope>
    <source>
        <strain evidence="12">NRRL Y-17324</strain>
    </source>
</reference>
<dbReference type="GO" id="GO:0006906">
    <property type="term" value="P:vesicle fusion"/>
    <property type="evidence" value="ECO:0007669"/>
    <property type="project" value="TreeGrafter"/>
</dbReference>
<keyword evidence="3" id="KW-0813">Transport</keyword>
<keyword evidence="4 9" id="KW-0812">Transmembrane</keyword>
<dbReference type="SMART" id="SM00397">
    <property type="entry name" value="t_SNARE"/>
    <property type="match status" value="1"/>
</dbReference>
<evidence type="ECO:0000313" key="11">
    <source>
        <dbReference type="EMBL" id="ODV79121.1"/>
    </source>
</evidence>
<gene>
    <name evidence="11" type="ORF">CANTADRAFT_6297</name>
</gene>
<accession>A0A1E4SHZ3</accession>
<evidence type="ECO:0000256" key="5">
    <source>
        <dbReference type="ARBA" id="ARBA00022989"/>
    </source>
</evidence>
<dbReference type="GO" id="GO:0012505">
    <property type="term" value="C:endomembrane system"/>
    <property type="evidence" value="ECO:0007669"/>
    <property type="project" value="TreeGrafter"/>
</dbReference>
<dbReference type="InterPro" id="IPR000727">
    <property type="entry name" value="T_SNARE_dom"/>
</dbReference>
<dbReference type="InterPro" id="IPR010989">
    <property type="entry name" value="SNARE"/>
</dbReference>
<evidence type="ECO:0000256" key="1">
    <source>
        <dbReference type="ARBA" id="ARBA00004211"/>
    </source>
</evidence>
<comment type="similarity">
    <text evidence="2">Belongs to the syntaxin family.</text>
</comment>
<dbReference type="Gene3D" id="1.20.5.110">
    <property type="match status" value="1"/>
</dbReference>
<evidence type="ECO:0000256" key="9">
    <source>
        <dbReference type="SAM" id="Phobius"/>
    </source>
</evidence>
<comment type="subcellular location">
    <subcellularLocation>
        <location evidence="1">Membrane</location>
        <topology evidence="1">Single-pass type IV membrane protein</topology>
    </subcellularLocation>
</comment>
<dbReference type="SUPFAM" id="SSF58038">
    <property type="entry name" value="SNARE fusion complex"/>
    <property type="match status" value="1"/>
</dbReference>
<dbReference type="EMBL" id="KV453912">
    <property type="protein sequence ID" value="ODV79121.1"/>
    <property type="molecule type" value="Genomic_DNA"/>
</dbReference>
<evidence type="ECO:0000256" key="2">
    <source>
        <dbReference type="ARBA" id="ARBA00009063"/>
    </source>
</evidence>
<evidence type="ECO:0000256" key="8">
    <source>
        <dbReference type="ARBA" id="ARBA00073343"/>
    </source>
</evidence>
<dbReference type="STRING" id="984487.A0A1E4SHZ3"/>
<dbReference type="RefSeq" id="XP_020064243.1">
    <property type="nucleotide sequence ID" value="XM_020210867.1"/>
</dbReference>
<dbReference type="GO" id="GO:0006886">
    <property type="term" value="P:intracellular protein transport"/>
    <property type="evidence" value="ECO:0007669"/>
    <property type="project" value="InterPro"/>
</dbReference>
<dbReference type="GO" id="GO:0048278">
    <property type="term" value="P:vesicle docking"/>
    <property type="evidence" value="ECO:0007669"/>
    <property type="project" value="TreeGrafter"/>
</dbReference>
<dbReference type="AlphaFoldDB" id="A0A1E4SHZ3"/>
<evidence type="ECO:0000256" key="3">
    <source>
        <dbReference type="ARBA" id="ARBA00022448"/>
    </source>
</evidence>
<dbReference type="GeneID" id="30985003"/>
<dbReference type="GO" id="GO:0005484">
    <property type="term" value="F:SNAP receptor activity"/>
    <property type="evidence" value="ECO:0007669"/>
    <property type="project" value="InterPro"/>
</dbReference>
<keyword evidence="5 9" id="KW-1133">Transmembrane helix</keyword>
<protein>
    <recommendedName>
        <fullName evidence="8">t-SNARE affecting a late Golgi compartment protein 1</fullName>
    </recommendedName>
</protein>
<dbReference type="PROSITE" id="PS50192">
    <property type="entry name" value="T_SNARE"/>
    <property type="match status" value="1"/>
</dbReference>
<dbReference type="FunFam" id="1.20.5.110:FF:000006">
    <property type="entry name" value="Syntaxin 6"/>
    <property type="match status" value="1"/>
</dbReference>
<keyword evidence="7 9" id="KW-0472">Membrane</keyword>
<dbReference type="InterPro" id="IPR045242">
    <property type="entry name" value="Syntaxin"/>
</dbReference>
<name>A0A1E4SHZ3_9ASCO</name>
<dbReference type="GO" id="GO:0000149">
    <property type="term" value="F:SNARE binding"/>
    <property type="evidence" value="ECO:0007669"/>
    <property type="project" value="TreeGrafter"/>
</dbReference>
<organism evidence="11 12">
    <name type="scientific">Suhomyces tanzawaensis NRRL Y-17324</name>
    <dbReference type="NCBI Taxonomy" id="984487"/>
    <lineage>
        <taxon>Eukaryota</taxon>
        <taxon>Fungi</taxon>
        <taxon>Dikarya</taxon>
        <taxon>Ascomycota</taxon>
        <taxon>Saccharomycotina</taxon>
        <taxon>Pichiomycetes</taxon>
        <taxon>Debaryomycetaceae</taxon>
        <taxon>Suhomyces</taxon>
    </lineage>
</organism>
<dbReference type="InterPro" id="IPR006012">
    <property type="entry name" value="Syntaxin/epimorphin_CS"/>
</dbReference>
<dbReference type="SUPFAM" id="SSF47661">
    <property type="entry name" value="t-snare proteins"/>
    <property type="match status" value="1"/>
</dbReference>
<dbReference type="PANTHER" id="PTHR19957">
    <property type="entry name" value="SYNTAXIN"/>
    <property type="match status" value="1"/>
</dbReference>
<dbReference type="OrthoDB" id="546861at2759"/>
<feature type="domain" description="T-SNARE coiled-coil homology" evidence="10">
    <location>
        <begin position="122"/>
        <end position="184"/>
    </location>
</feature>
<dbReference type="PROSITE" id="PS00914">
    <property type="entry name" value="SYNTAXIN"/>
    <property type="match status" value="1"/>
</dbReference>
<evidence type="ECO:0000313" key="12">
    <source>
        <dbReference type="Proteomes" id="UP000094285"/>
    </source>
</evidence>
<keyword evidence="6" id="KW-0175">Coiled coil</keyword>
<evidence type="ECO:0000259" key="10">
    <source>
        <dbReference type="PROSITE" id="PS50192"/>
    </source>
</evidence>
<dbReference type="GO" id="GO:0031201">
    <property type="term" value="C:SNARE complex"/>
    <property type="evidence" value="ECO:0007669"/>
    <property type="project" value="TreeGrafter"/>
</dbReference>
<sequence length="214" mass="24385">MDPYNEVRDDAWATIKALEALVDGGGDPVEFENNYEEFEEIQRDLEQAVQISERDPDRFGGAATVRARRDELEELARRGTAVRQASLQGFTKGQPQRLAPREVTTMSNRISQDENPFSLQSQQVIREQDTQLDSIHHTMRTLNQQASMMGSELEEQGFMLDELDHDLDQVDSKLQRGLKRVNVIIERNREKASDWCIGILAFALCILLILVIAL</sequence>
<evidence type="ECO:0000256" key="4">
    <source>
        <dbReference type="ARBA" id="ARBA00022692"/>
    </source>
</evidence>
<evidence type="ECO:0000256" key="7">
    <source>
        <dbReference type="ARBA" id="ARBA00023136"/>
    </source>
</evidence>
<dbReference type="Gene3D" id="1.20.58.90">
    <property type="match status" value="1"/>
</dbReference>
<keyword evidence="12" id="KW-1185">Reference proteome</keyword>